<organism evidence="2 3">
    <name type="scientific">Marasmiellus scandens</name>
    <dbReference type="NCBI Taxonomy" id="2682957"/>
    <lineage>
        <taxon>Eukaryota</taxon>
        <taxon>Fungi</taxon>
        <taxon>Dikarya</taxon>
        <taxon>Basidiomycota</taxon>
        <taxon>Agaricomycotina</taxon>
        <taxon>Agaricomycetes</taxon>
        <taxon>Agaricomycetidae</taxon>
        <taxon>Agaricales</taxon>
        <taxon>Marasmiineae</taxon>
        <taxon>Omphalotaceae</taxon>
        <taxon>Marasmiellus</taxon>
    </lineage>
</organism>
<dbReference type="Gene3D" id="3.40.50.1820">
    <property type="entry name" value="alpha/beta hydrolase"/>
    <property type="match status" value="1"/>
</dbReference>
<dbReference type="PANTHER" id="PTHR43433">
    <property type="entry name" value="HYDROLASE, ALPHA/BETA FOLD FAMILY PROTEIN"/>
    <property type="match status" value="1"/>
</dbReference>
<dbReference type="PANTHER" id="PTHR43433:SF5">
    <property type="entry name" value="AB HYDROLASE-1 DOMAIN-CONTAINING PROTEIN"/>
    <property type="match status" value="1"/>
</dbReference>
<comment type="caution">
    <text evidence="2">The sequence shown here is derived from an EMBL/GenBank/DDBJ whole genome shotgun (WGS) entry which is preliminary data.</text>
</comment>
<proteinExistence type="predicted"/>
<dbReference type="InterPro" id="IPR050471">
    <property type="entry name" value="AB_hydrolase"/>
</dbReference>
<evidence type="ECO:0000313" key="2">
    <source>
        <dbReference type="EMBL" id="KAK7440413.1"/>
    </source>
</evidence>
<dbReference type="EMBL" id="JBANRG010000068">
    <property type="protein sequence ID" value="KAK7440413.1"/>
    <property type="molecule type" value="Genomic_DNA"/>
</dbReference>
<name>A0ABR1IVA9_9AGAR</name>
<accession>A0ABR1IVA9</accession>
<feature type="domain" description="AB hydrolase-1" evidence="1">
    <location>
        <begin position="24"/>
        <end position="275"/>
    </location>
</feature>
<gene>
    <name evidence="2" type="ORF">VKT23_017051</name>
</gene>
<keyword evidence="3" id="KW-1185">Reference proteome</keyword>
<dbReference type="Pfam" id="PF00561">
    <property type="entry name" value="Abhydrolase_1"/>
    <property type="match status" value="1"/>
</dbReference>
<evidence type="ECO:0000313" key="3">
    <source>
        <dbReference type="Proteomes" id="UP001498398"/>
    </source>
</evidence>
<reference evidence="2 3" key="1">
    <citation type="submission" date="2024-01" db="EMBL/GenBank/DDBJ databases">
        <title>A draft genome for the cacao thread blight pathogen Marasmiellus scandens.</title>
        <authorList>
            <person name="Baruah I.K."/>
            <person name="Leung J."/>
            <person name="Bukari Y."/>
            <person name="Amoako-Attah I."/>
            <person name="Meinhardt L.W."/>
            <person name="Bailey B.A."/>
            <person name="Cohen S.P."/>
        </authorList>
    </citation>
    <scope>NUCLEOTIDE SEQUENCE [LARGE SCALE GENOMIC DNA]</scope>
    <source>
        <strain evidence="2 3">GH-19</strain>
    </source>
</reference>
<dbReference type="InterPro" id="IPR029058">
    <property type="entry name" value="AB_hydrolase_fold"/>
</dbReference>
<dbReference type="SUPFAM" id="SSF53474">
    <property type="entry name" value="alpha/beta-Hydrolases"/>
    <property type="match status" value="1"/>
</dbReference>
<dbReference type="Proteomes" id="UP001498398">
    <property type="component" value="Unassembled WGS sequence"/>
</dbReference>
<dbReference type="InterPro" id="IPR000073">
    <property type="entry name" value="AB_hydrolase_1"/>
</dbReference>
<evidence type="ECO:0000259" key="1">
    <source>
        <dbReference type="Pfam" id="PF00561"/>
    </source>
</evidence>
<protein>
    <recommendedName>
        <fullName evidence="1">AB hydrolase-1 domain-containing protein</fullName>
    </recommendedName>
</protein>
<sequence length="313" mass="35504">MTPDDAILTYEIAGKQRIPDQKPFIFVCGMSNRRCDFDTLVPRLAKTRPVLTFDHRGIGDSKFPKGNDKISIEIMARDLADLISHLGWKQVIICGFSMGGVITQQLVLLPYHPSSPQPLPFKITHVILAGTLCSPSIFLDENGQWNGKVGLKFPKLEDTSLGKGRPLTDEEKKELVRPTVEQGFDEVWLNDERNKKRLAFIMDRMIVKRPTRTIASQSKAMLKFNLSPYSSSSLLPPPPTGPEVLIIHGRRDGITPWACAEELMRKNPHAKMVKEDEIDNENYGHNWHEYFDPERWVGILGSFVGERKMNARL</sequence>